<dbReference type="PATRIC" id="fig|1158614.3.peg.2158"/>
<sequence>MTYLRRRITHFFSTFSIYNFLLLAFGLPFLSESLFLFFRQSLLNSLYHPFYFVLFLALVFLYGNFFSQLQSNEKLFQNFSLKGAFVSFLFWLVLSPLFFFRFYQLLLVWRPLPADVLSFLFLYRWKILPVLLLLYVLLLYGLYRVILVPRYLKRGLTLKESIQLSREKTKKRPVKQLLIFFLIPFAFLATSLLVKLGFIGLTRLLVSQSGAMCLLLLYRVVQNSLWALFFLYLAASDKKVVDKEAPNKASIVWLSLTVFACLGLYTLQYMQSFTTQRPNTPISISHRGVSGRNGVQNSIAALQKTSSQYHPDLVEMDVQETADHQLVVMHDEDLQALAHKKLRVDEATWAELKELTLEENGYTSDIPLFSDYLAAANEINQKLLIELKVTDKTKATILQQLLPLKEQLADHQLQSMDLDIANQLKERFPTWKVGYILPFDLLGAPKNNLDFVNIEARTANGELIRNLQHQKKQVYVWSIHSKQQASIYPYLHVNGLLTDDLRLLSHYGDDIKGKTASILQFN</sequence>
<dbReference type="RefSeq" id="WP_010780541.1">
    <property type="nucleotide sequence ID" value="NZ_ASWH01000001.1"/>
</dbReference>
<dbReference type="EMBL" id="ASWH01000001">
    <property type="protein sequence ID" value="EOW82501.1"/>
    <property type="molecule type" value="Genomic_DNA"/>
</dbReference>
<feature type="transmembrane region" description="Helical" evidence="1">
    <location>
        <begin position="177"/>
        <end position="196"/>
    </location>
</feature>
<accession>R2XMW3</accession>
<dbReference type="InterPro" id="IPR030395">
    <property type="entry name" value="GP_PDE_dom"/>
</dbReference>
<evidence type="ECO:0000313" key="4">
    <source>
        <dbReference type="EMBL" id="EOW82501.1"/>
    </source>
</evidence>
<feature type="transmembrane region" description="Helical" evidence="1">
    <location>
        <begin position="123"/>
        <end position="143"/>
    </location>
</feature>
<feature type="transmembrane region" description="Helical" evidence="1">
    <location>
        <begin position="12"/>
        <end position="30"/>
    </location>
</feature>
<dbReference type="Pfam" id="PF03009">
    <property type="entry name" value="GDPD"/>
    <property type="match status" value="1"/>
</dbReference>
<feature type="transmembrane region" description="Helical" evidence="1">
    <location>
        <begin position="79"/>
        <end position="103"/>
    </location>
</feature>
<dbReference type="Proteomes" id="UP000014160">
    <property type="component" value="Unassembled WGS sequence"/>
</dbReference>
<dbReference type="AlphaFoldDB" id="R2XMW3"/>
<dbReference type="Proteomes" id="UP000013750">
    <property type="component" value="Unassembled WGS sequence"/>
</dbReference>
<dbReference type="PROSITE" id="PS51704">
    <property type="entry name" value="GP_PDE"/>
    <property type="match status" value="1"/>
</dbReference>
<gene>
    <name evidence="4" type="ORF">I592_01821</name>
    <name evidence="3" type="ORF">UKC_02146</name>
</gene>
<feature type="transmembrane region" description="Helical" evidence="1">
    <location>
        <begin position="50"/>
        <end position="67"/>
    </location>
</feature>
<evidence type="ECO:0000313" key="6">
    <source>
        <dbReference type="Proteomes" id="UP000014160"/>
    </source>
</evidence>
<feature type="transmembrane region" description="Helical" evidence="1">
    <location>
        <begin position="251"/>
        <end position="270"/>
    </location>
</feature>
<feature type="domain" description="GP-PDE" evidence="2">
    <location>
        <begin position="281"/>
        <end position="508"/>
    </location>
</feature>
<evidence type="ECO:0000256" key="1">
    <source>
        <dbReference type="SAM" id="Phobius"/>
    </source>
</evidence>
<dbReference type="GO" id="GO:0008081">
    <property type="term" value="F:phosphoric diester hydrolase activity"/>
    <property type="evidence" value="ECO:0007669"/>
    <property type="project" value="InterPro"/>
</dbReference>
<comment type="caution">
    <text evidence="3">The sequence shown here is derived from an EMBL/GenBank/DDBJ whole genome shotgun (WGS) entry which is preliminary data.</text>
</comment>
<keyword evidence="1" id="KW-1133">Transmembrane helix</keyword>
<keyword evidence="1" id="KW-0812">Transmembrane</keyword>
<keyword evidence="6" id="KW-1185">Reference proteome</keyword>
<name>R2XMW3_9ENTE</name>
<evidence type="ECO:0000259" key="2">
    <source>
        <dbReference type="PROSITE" id="PS51704"/>
    </source>
</evidence>
<dbReference type="EMBL" id="AJDQ01000007">
    <property type="protein sequence ID" value="EOI56249.1"/>
    <property type="molecule type" value="Genomic_DNA"/>
</dbReference>
<dbReference type="OrthoDB" id="384721at2"/>
<organism evidence="3 5">
    <name type="scientific">Enterococcus gilvus ATCC BAA-350</name>
    <dbReference type="NCBI Taxonomy" id="1158614"/>
    <lineage>
        <taxon>Bacteria</taxon>
        <taxon>Bacillati</taxon>
        <taxon>Bacillota</taxon>
        <taxon>Bacilli</taxon>
        <taxon>Lactobacillales</taxon>
        <taxon>Enterococcaceae</taxon>
        <taxon>Enterococcus</taxon>
    </lineage>
</organism>
<dbReference type="InterPro" id="IPR017946">
    <property type="entry name" value="PLC-like_Pdiesterase_TIM-brl"/>
</dbReference>
<feature type="transmembrane region" description="Helical" evidence="1">
    <location>
        <begin position="216"/>
        <end position="235"/>
    </location>
</feature>
<proteinExistence type="predicted"/>
<dbReference type="eggNOG" id="COG0584">
    <property type="taxonomic scope" value="Bacteria"/>
</dbReference>
<dbReference type="SUPFAM" id="SSF51695">
    <property type="entry name" value="PLC-like phosphodiesterases"/>
    <property type="match status" value="1"/>
</dbReference>
<evidence type="ECO:0000313" key="5">
    <source>
        <dbReference type="Proteomes" id="UP000013750"/>
    </source>
</evidence>
<protein>
    <recommendedName>
        <fullName evidence="2">GP-PDE domain-containing protein</fullName>
    </recommendedName>
</protein>
<evidence type="ECO:0000313" key="3">
    <source>
        <dbReference type="EMBL" id="EOI56249.1"/>
    </source>
</evidence>
<dbReference type="PANTHER" id="PTHR46211:SF8">
    <property type="entry name" value="PHOSPHODIESTERASE"/>
    <property type="match status" value="1"/>
</dbReference>
<dbReference type="HOGENOM" id="CLU_030006_15_3_9"/>
<reference evidence="4 6" key="2">
    <citation type="submission" date="2013-03" db="EMBL/GenBank/DDBJ databases">
        <title>The Genome Sequence of Enterococcus gilvus ATCC BAA-350 (PacBio/Illumina hybrid assembly).</title>
        <authorList>
            <consortium name="The Broad Institute Genomics Platform"/>
            <consortium name="The Broad Institute Genome Sequencing Center for Infectious Disease"/>
            <person name="Earl A."/>
            <person name="Russ C."/>
            <person name="Gilmore M."/>
            <person name="Surin D."/>
            <person name="Walker B."/>
            <person name="Young S."/>
            <person name="Zeng Q."/>
            <person name="Gargeya S."/>
            <person name="Fitzgerald M."/>
            <person name="Haas B."/>
            <person name="Abouelleil A."/>
            <person name="Allen A.W."/>
            <person name="Alvarado L."/>
            <person name="Arachchi H.M."/>
            <person name="Berlin A.M."/>
            <person name="Chapman S.B."/>
            <person name="Gainer-Dewar J."/>
            <person name="Goldberg J."/>
            <person name="Griggs A."/>
            <person name="Gujja S."/>
            <person name="Hansen M."/>
            <person name="Howarth C."/>
            <person name="Imamovic A."/>
            <person name="Ireland A."/>
            <person name="Larimer J."/>
            <person name="McCowan C."/>
            <person name="Murphy C."/>
            <person name="Pearson M."/>
            <person name="Poon T.W."/>
            <person name="Priest M."/>
            <person name="Roberts A."/>
            <person name="Saif S."/>
            <person name="Shea T."/>
            <person name="Sisk P."/>
            <person name="Sykes S."/>
            <person name="Wortman J."/>
            <person name="Nusbaum C."/>
            <person name="Birren B."/>
        </authorList>
    </citation>
    <scope>NUCLEOTIDE SEQUENCE [LARGE SCALE GENOMIC DNA]</scope>
    <source>
        <strain evidence="4 6">ATCC BAA-350</strain>
    </source>
</reference>
<dbReference type="PANTHER" id="PTHR46211">
    <property type="entry name" value="GLYCEROPHOSPHORYL DIESTER PHOSPHODIESTERASE"/>
    <property type="match status" value="1"/>
</dbReference>
<reference evidence="3 5" key="1">
    <citation type="submission" date="2013-02" db="EMBL/GenBank/DDBJ databases">
        <title>The Genome Sequence of Enterococcus gilvus ATCC BAA-350.</title>
        <authorList>
            <consortium name="The Broad Institute Genome Sequencing Platform"/>
            <consortium name="The Broad Institute Genome Sequencing Center for Infectious Disease"/>
            <person name="Earl A.M."/>
            <person name="Gilmore M.S."/>
            <person name="Lebreton F."/>
            <person name="Walker B."/>
            <person name="Young S.K."/>
            <person name="Zeng Q."/>
            <person name="Gargeya S."/>
            <person name="Fitzgerald M."/>
            <person name="Haas B."/>
            <person name="Abouelleil A."/>
            <person name="Alvarado L."/>
            <person name="Arachchi H.M."/>
            <person name="Berlin A.M."/>
            <person name="Chapman S.B."/>
            <person name="Dewar J."/>
            <person name="Goldberg J."/>
            <person name="Griggs A."/>
            <person name="Gujja S."/>
            <person name="Hansen M."/>
            <person name="Howarth C."/>
            <person name="Imamovic A."/>
            <person name="Larimer J."/>
            <person name="McCowan C."/>
            <person name="Murphy C."/>
            <person name="Neiman D."/>
            <person name="Pearson M."/>
            <person name="Priest M."/>
            <person name="Roberts A."/>
            <person name="Saif S."/>
            <person name="Shea T."/>
            <person name="Sisk P."/>
            <person name="Sykes S."/>
            <person name="Wortman J."/>
            <person name="Nusbaum C."/>
            <person name="Birren B."/>
        </authorList>
    </citation>
    <scope>NUCLEOTIDE SEQUENCE [LARGE SCALE GENOMIC DNA]</scope>
    <source>
        <strain evidence="3 5">ATCC BAA-350</strain>
    </source>
</reference>
<dbReference type="GO" id="GO:0006629">
    <property type="term" value="P:lipid metabolic process"/>
    <property type="evidence" value="ECO:0007669"/>
    <property type="project" value="InterPro"/>
</dbReference>
<keyword evidence="1" id="KW-0472">Membrane</keyword>
<dbReference type="Gene3D" id="3.20.20.190">
    <property type="entry name" value="Phosphatidylinositol (PI) phosphodiesterase"/>
    <property type="match status" value="1"/>
</dbReference>